<evidence type="ECO:0000256" key="8">
    <source>
        <dbReference type="SAM" id="MobiDB-lite"/>
    </source>
</evidence>
<dbReference type="InterPro" id="IPR013783">
    <property type="entry name" value="Ig-like_fold"/>
</dbReference>
<keyword evidence="7" id="KW-0393">Immunoglobulin domain</keyword>
<feature type="domain" description="Ig-like" evidence="11">
    <location>
        <begin position="1041"/>
        <end position="1123"/>
    </location>
</feature>
<dbReference type="GO" id="GO:0007156">
    <property type="term" value="P:homophilic cell adhesion via plasma membrane adhesion molecules"/>
    <property type="evidence" value="ECO:0007669"/>
    <property type="project" value="TreeGrafter"/>
</dbReference>
<feature type="chain" id="PRO_5042961964" description="Ig-like domain-containing protein" evidence="10">
    <location>
        <begin position="31"/>
        <end position="1322"/>
    </location>
</feature>
<feature type="domain" description="Ig-like" evidence="11">
    <location>
        <begin position="601"/>
        <end position="679"/>
    </location>
</feature>
<accession>A0AAN8PD87</accession>
<feature type="signal peptide" evidence="10">
    <location>
        <begin position="1"/>
        <end position="30"/>
    </location>
</feature>
<feature type="domain" description="Ig-like" evidence="11">
    <location>
        <begin position="230"/>
        <end position="319"/>
    </location>
</feature>
<dbReference type="GO" id="GO:0005886">
    <property type="term" value="C:plasma membrane"/>
    <property type="evidence" value="ECO:0007669"/>
    <property type="project" value="TreeGrafter"/>
</dbReference>
<keyword evidence="5 9" id="KW-0472">Membrane</keyword>
<feature type="domain" description="Ig-like" evidence="11">
    <location>
        <begin position="780"/>
        <end position="858"/>
    </location>
</feature>
<dbReference type="InterPro" id="IPR013162">
    <property type="entry name" value="CD80_C2-set"/>
</dbReference>
<proteinExistence type="predicted"/>
<feature type="domain" description="Ig-like" evidence="11">
    <location>
        <begin position="422"/>
        <end position="500"/>
    </location>
</feature>
<name>A0AAN8PD87_PATCE</name>
<dbReference type="SMART" id="SM00406">
    <property type="entry name" value="IGv"/>
    <property type="match status" value="2"/>
</dbReference>
<evidence type="ECO:0000256" key="3">
    <source>
        <dbReference type="ARBA" id="ARBA00022729"/>
    </source>
</evidence>
<evidence type="ECO:0000256" key="6">
    <source>
        <dbReference type="ARBA" id="ARBA00023157"/>
    </source>
</evidence>
<dbReference type="InterPro" id="IPR050958">
    <property type="entry name" value="Cell_Adh-Cytoskel_Orgn"/>
</dbReference>
<dbReference type="PRINTS" id="PR01832">
    <property type="entry name" value="VEGFRECEPTOR"/>
</dbReference>
<feature type="domain" description="Ig-like" evidence="11">
    <location>
        <begin position="684"/>
        <end position="775"/>
    </location>
</feature>
<dbReference type="Pfam" id="PF08205">
    <property type="entry name" value="C2-set_2"/>
    <property type="match status" value="1"/>
</dbReference>
<dbReference type="Pfam" id="PF13895">
    <property type="entry name" value="Ig_2"/>
    <property type="match status" value="1"/>
</dbReference>
<dbReference type="Proteomes" id="UP001347796">
    <property type="component" value="Unassembled WGS sequence"/>
</dbReference>
<keyword evidence="2 9" id="KW-0812">Transmembrane</keyword>
<sequence>MDLNSRGSKYDRIVFLLVILISIHLETTVAAPIIITSGRGVEGQSYTLKCRDLSADSPLTIAWSKFDSKEVLTGVYATKIIGGVHESTSSLTLTVSRTDDLARYVCTTTAQNGFTASTSTRLFVDVIPQPPVIAGPTEVSEGETASYNCTRAEGRPPATISWKWSTGEPIYNDVTPTANREDDNTFTVVSQVRFVALQSYNGRSLICETSHAQEDQKQTDDITITVVYKPSVTIGQIYYEQTVGSSLTLECTVNSNPPATSVDWLKNGTAITRSSRYSNGDVNIPSLTINKVVESDTGTYVCTASNNAGTLSSDPTRVEIKSLPTVTITGNSTYTQDLGEDVTLPCTVQSNPTATRVIWSKGPISLVALNATKYGGSNTTEPSLTIFNLELSDAASYQCTAQNNYGTGFSDKTITLIINYAPSFISVTPQRQTITEGSRLTLTCSSDGQPNPTYSWTNNGREVGTGSTYTITSAGPADHANFTCRAFNTKGEQSNTVEIVVLYKPMVTILLTSYDADEGQSVTIPCNFTSNPVATGVVWSKDGSNLDIPASGGKYSGGTTLTPSLTITSLTSGDAGSYVCGVTNAQGTGTDTATVSINYAPVSGTISNPSPRPVEGSAVSLSCAASAAPEPVYKWYKDGVEMFTGKDLQLSSVSETDTATYTCIATNDKGSTNATTTLDVLYTPRLSFEGDVKSVGGDDNAVIPLVVKSNPQPTRITWTKNGLPFDPTADSRISGGTPANPQLNITNLVPGDNGVYQAVVENTIGSMRSPTINVTGTFAPNTVVIRPPKVTTNEGRPVIAECSANGSPSPTYVWFRGNTKYSEGYILNIASVTFADNTTFICNATNIAGSSTALASIEVFYQPKITFAGAVYKKEGSNDAIVPVEINSHPAPIALTWYKNGVPFTPSPPKYSGGTPSKAELTIKDLGVTDVGVYYVEVQNSVGTTKSDNINVTGLFPPSDVVATPSSIDVLVSDNVSIECTATGEPTPTFSWSRGDVIYSNGPRLAIASVTPDDWANFTCNAVNNVGRGTAVALVNVLFGPIQNVPQDGGGNTQYSADVGETVNMTCNVKSNPAPTSYRWWFNQTQLPVTTSTLMVLVDTQKYGTYKCRVFNIYGESDDILITLKDRTVPDKGASTGLSTTYIVLIVLIIIIILVIIIIAIIFCCTQGLCVAICGKGKKKSTKGKVEPAPVIAPATKVQPYPFISSGYTSSESTVSRQDVLVNVNGTAGGRSKSTKLRIEEDARDYGIKGTGPIISIMEGETRTPRPHQLPPLGYEPPSETPVKKMKRKRKRRPKPETINESESAALTANQATERTSPTSDV</sequence>
<dbReference type="InterPro" id="IPR036179">
    <property type="entry name" value="Ig-like_dom_sf"/>
</dbReference>
<gene>
    <name evidence="12" type="ORF">SNE40_016989</name>
</gene>
<evidence type="ECO:0000256" key="1">
    <source>
        <dbReference type="ARBA" id="ARBA00004167"/>
    </source>
</evidence>
<dbReference type="PROSITE" id="PS50835">
    <property type="entry name" value="IG_LIKE"/>
    <property type="match status" value="12"/>
</dbReference>
<dbReference type="Pfam" id="PF07679">
    <property type="entry name" value="I-set"/>
    <property type="match status" value="2"/>
</dbReference>
<feature type="compositionally biased region" description="Basic residues" evidence="8">
    <location>
        <begin position="1284"/>
        <end position="1294"/>
    </location>
</feature>
<dbReference type="Pfam" id="PF13927">
    <property type="entry name" value="Ig_3"/>
    <property type="match status" value="7"/>
</dbReference>
<evidence type="ECO:0000313" key="13">
    <source>
        <dbReference type="Proteomes" id="UP001347796"/>
    </source>
</evidence>
<dbReference type="EMBL" id="JAZGQO010000011">
    <property type="protein sequence ID" value="KAK6173564.1"/>
    <property type="molecule type" value="Genomic_DNA"/>
</dbReference>
<evidence type="ECO:0000256" key="9">
    <source>
        <dbReference type="SAM" id="Phobius"/>
    </source>
</evidence>
<evidence type="ECO:0000256" key="10">
    <source>
        <dbReference type="SAM" id="SignalP"/>
    </source>
</evidence>
<dbReference type="FunFam" id="2.60.40.10:FF:000032">
    <property type="entry name" value="palladin isoform X1"/>
    <property type="match status" value="1"/>
</dbReference>
<dbReference type="InterPro" id="IPR003599">
    <property type="entry name" value="Ig_sub"/>
</dbReference>
<dbReference type="InterPro" id="IPR013098">
    <property type="entry name" value="Ig_I-set"/>
</dbReference>
<feature type="domain" description="Ig-like" evidence="11">
    <location>
        <begin position="130"/>
        <end position="223"/>
    </location>
</feature>
<protein>
    <recommendedName>
        <fullName evidence="11">Ig-like domain-containing protein</fullName>
    </recommendedName>
</protein>
<evidence type="ECO:0000256" key="4">
    <source>
        <dbReference type="ARBA" id="ARBA00022989"/>
    </source>
</evidence>
<comment type="caution">
    <text evidence="12">The sequence shown here is derived from an EMBL/GenBank/DDBJ whole genome shotgun (WGS) entry which is preliminary data.</text>
</comment>
<evidence type="ECO:0000256" key="2">
    <source>
        <dbReference type="ARBA" id="ARBA00022692"/>
    </source>
</evidence>
<comment type="subcellular location">
    <subcellularLocation>
        <location evidence="1">Membrane</location>
        <topology evidence="1">Single-pass membrane protein</topology>
    </subcellularLocation>
</comment>
<feature type="domain" description="Ig-like" evidence="11">
    <location>
        <begin position="32"/>
        <end position="123"/>
    </location>
</feature>
<reference evidence="12 13" key="1">
    <citation type="submission" date="2024-01" db="EMBL/GenBank/DDBJ databases">
        <title>The genome of the rayed Mediterranean limpet Patella caerulea (Linnaeus, 1758).</title>
        <authorList>
            <person name="Anh-Thu Weber A."/>
            <person name="Halstead-Nussloch G."/>
        </authorList>
    </citation>
    <scope>NUCLEOTIDE SEQUENCE [LARGE SCALE GENOMIC DNA]</scope>
    <source>
        <strain evidence="12">AATW-2023a</strain>
        <tissue evidence="12">Whole specimen</tissue>
    </source>
</reference>
<keyword evidence="3 10" id="KW-0732">Signal</keyword>
<dbReference type="PANTHER" id="PTHR45080:SF8">
    <property type="entry name" value="IG-LIKE DOMAIN-CONTAINING PROTEIN"/>
    <property type="match status" value="1"/>
</dbReference>
<dbReference type="SUPFAM" id="SSF48726">
    <property type="entry name" value="Immunoglobulin"/>
    <property type="match status" value="12"/>
</dbReference>
<keyword evidence="6" id="KW-1015">Disulfide bond</keyword>
<feature type="transmembrane region" description="Helical" evidence="9">
    <location>
        <begin position="1142"/>
        <end position="1175"/>
    </location>
</feature>
<feature type="domain" description="Ig-like" evidence="11">
    <location>
        <begin position="863"/>
        <end position="953"/>
    </location>
</feature>
<keyword evidence="4 9" id="KW-1133">Transmembrane helix</keyword>
<dbReference type="InterPro" id="IPR003598">
    <property type="entry name" value="Ig_sub2"/>
</dbReference>
<feature type="region of interest" description="Disordered" evidence="8">
    <location>
        <begin position="1250"/>
        <end position="1322"/>
    </location>
</feature>
<dbReference type="SMART" id="SM00409">
    <property type="entry name" value="IG"/>
    <property type="match status" value="12"/>
</dbReference>
<feature type="domain" description="Ig-like" evidence="11">
    <location>
        <begin position="505"/>
        <end position="596"/>
    </location>
</feature>
<feature type="domain" description="Ig-like" evidence="11">
    <location>
        <begin position="958"/>
        <end position="1036"/>
    </location>
</feature>
<dbReference type="PANTHER" id="PTHR45080">
    <property type="entry name" value="CONTACTIN 5"/>
    <property type="match status" value="1"/>
</dbReference>
<evidence type="ECO:0000259" key="11">
    <source>
        <dbReference type="PROSITE" id="PS50835"/>
    </source>
</evidence>
<evidence type="ECO:0000256" key="5">
    <source>
        <dbReference type="ARBA" id="ARBA00023136"/>
    </source>
</evidence>
<feature type="compositionally biased region" description="Polar residues" evidence="8">
    <location>
        <begin position="1299"/>
        <end position="1322"/>
    </location>
</feature>
<feature type="domain" description="Ig-like" evidence="11">
    <location>
        <begin position="324"/>
        <end position="415"/>
    </location>
</feature>
<evidence type="ECO:0000313" key="12">
    <source>
        <dbReference type="EMBL" id="KAK6173564.1"/>
    </source>
</evidence>
<organism evidence="12 13">
    <name type="scientific">Patella caerulea</name>
    <name type="common">Rayed Mediterranean limpet</name>
    <dbReference type="NCBI Taxonomy" id="87958"/>
    <lineage>
        <taxon>Eukaryota</taxon>
        <taxon>Metazoa</taxon>
        <taxon>Spiralia</taxon>
        <taxon>Lophotrochozoa</taxon>
        <taxon>Mollusca</taxon>
        <taxon>Gastropoda</taxon>
        <taxon>Patellogastropoda</taxon>
        <taxon>Patelloidea</taxon>
        <taxon>Patellidae</taxon>
        <taxon>Patella</taxon>
    </lineage>
</organism>
<dbReference type="InterPro" id="IPR013106">
    <property type="entry name" value="Ig_V-set"/>
</dbReference>
<dbReference type="InterPro" id="IPR007110">
    <property type="entry name" value="Ig-like_dom"/>
</dbReference>
<dbReference type="SMART" id="SM00408">
    <property type="entry name" value="IGc2"/>
    <property type="match status" value="11"/>
</dbReference>
<dbReference type="Gene3D" id="2.60.40.10">
    <property type="entry name" value="Immunoglobulins"/>
    <property type="match status" value="12"/>
</dbReference>
<evidence type="ECO:0000256" key="7">
    <source>
        <dbReference type="ARBA" id="ARBA00023319"/>
    </source>
</evidence>
<keyword evidence="13" id="KW-1185">Reference proteome</keyword>
<dbReference type="CDD" id="cd00096">
    <property type="entry name" value="Ig"/>
    <property type="match status" value="3"/>
</dbReference>